<evidence type="ECO:0000256" key="9">
    <source>
        <dbReference type="ARBA" id="ARBA00023295"/>
    </source>
</evidence>
<evidence type="ECO:0000256" key="10">
    <source>
        <dbReference type="ARBA" id="ARBA00023326"/>
    </source>
</evidence>
<feature type="chain" id="PRO_5007885603" description="Beta-xylanase" evidence="13">
    <location>
        <begin position="19"/>
        <end position="347"/>
    </location>
</feature>
<dbReference type="GO" id="GO:0045493">
    <property type="term" value="P:xylan catabolic process"/>
    <property type="evidence" value="ECO:0007669"/>
    <property type="project" value="UniProtKB-KW"/>
</dbReference>
<dbReference type="OrthoDB" id="3055998at2759"/>
<keyword evidence="7 12" id="KW-0378">Hydrolase</keyword>
<dbReference type="AlphaFoldDB" id="A0A167E4U2"/>
<sequence length="347" mass="37951">MQFEVITAFICLAWLAKATPVPLEERASSSLNSIAVAAGKKFFGTATNQDQFNDASYVDVMLAQFGSLTPANVQKWQYTEPSQGSYDYSQGDSFASYAAENGKILCCDNLVWYQQYPSWIDSQSWTAESLSEVMTNHITSEVSHYKGKCYSWNVVNEAFNDDGTWRENVFYNTIGEDYIAQSFAAAAAADPNAILYYNDYNIESPGAKATAVENLISSLKSQGIKIDAVGLESHFIVGETPSLSQQQQQMQAYANLGVDVFVTELDVRFSSLPPTEQGLQQQSEDYQASVGACAALGSKCPAISVWDFDDTYSWIPSTFSGQGDADLYWANLTAKPALAGIESVLVA</sequence>
<keyword evidence="6" id="KW-0858">Xylan degradation</keyword>
<keyword evidence="8 12" id="KW-0119">Carbohydrate metabolism</keyword>
<reference evidence="15 16" key="1">
    <citation type="submission" date="2016-02" db="EMBL/GenBank/DDBJ databases">
        <title>Complete genome sequence and transcriptome regulation of the pentose utilising yeast Sugiyamaella lignohabitans.</title>
        <authorList>
            <person name="Bellasio M."/>
            <person name="Peymann A."/>
            <person name="Valli M."/>
            <person name="Sipitzky M."/>
            <person name="Graf A."/>
            <person name="Sauer M."/>
            <person name="Marx H."/>
            <person name="Mattanovich D."/>
        </authorList>
    </citation>
    <scope>NUCLEOTIDE SEQUENCE [LARGE SCALE GENOMIC DNA]</scope>
    <source>
        <strain evidence="15 16">CBS 10342</strain>
    </source>
</reference>
<dbReference type="KEGG" id="slb:AWJ20_1938"/>
<comment type="catalytic activity">
    <reaction evidence="1 12">
        <text>Endohydrolysis of (1-&gt;4)-beta-D-xylosidic linkages in xylans.</text>
        <dbReference type="EC" id="3.2.1.8"/>
    </reaction>
</comment>
<protein>
    <recommendedName>
        <fullName evidence="12">Beta-xylanase</fullName>
        <ecNumber evidence="12">3.2.1.8</ecNumber>
    </recommendedName>
</protein>
<proteinExistence type="inferred from homology"/>
<evidence type="ECO:0000256" key="3">
    <source>
        <dbReference type="ARBA" id="ARBA00004851"/>
    </source>
</evidence>
<keyword evidence="9 12" id="KW-0326">Glycosidase</keyword>
<dbReference type="GO" id="GO:0031176">
    <property type="term" value="F:endo-1,4-beta-xylanase activity"/>
    <property type="evidence" value="ECO:0007669"/>
    <property type="project" value="UniProtKB-EC"/>
</dbReference>
<dbReference type="GeneID" id="30033794"/>
<keyword evidence="10 12" id="KW-0624">Polysaccharide degradation</keyword>
<dbReference type="Proteomes" id="UP000189580">
    <property type="component" value="Chromosome a"/>
</dbReference>
<dbReference type="EC" id="3.2.1.8" evidence="12"/>
<feature type="domain" description="GH10" evidence="14">
    <location>
        <begin position="28"/>
        <end position="344"/>
    </location>
</feature>
<dbReference type="InterPro" id="IPR031158">
    <property type="entry name" value="GH10_AS"/>
</dbReference>
<comment type="subcellular location">
    <subcellularLocation>
        <location evidence="2">Secreted</location>
    </subcellularLocation>
</comment>
<evidence type="ECO:0000256" key="5">
    <source>
        <dbReference type="ARBA" id="ARBA00022525"/>
    </source>
</evidence>
<evidence type="ECO:0000256" key="6">
    <source>
        <dbReference type="ARBA" id="ARBA00022651"/>
    </source>
</evidence>
<dbReference type="GO" id="GO:0005576">
    <property type="term" value="C:extracellular region"/>
    <property type="evidence" value="ECO:0007669"/>
    <property type="project" value="UniProtKB-SubCell"/>
</dbReference>
<organism evidence="15 16">
    <name type="scientific">Sugiyamaella lignohabitans</name>
    <dbReference type="NCBI Taxonomy" id="796027"/>
    <lineage>
        <taxon>Eukaryota</taxon>
        <taxon>Fungi</taxon>
        <taxon>Dikarya</taxon>
        <taxon>Ascomycota</taxon>
        <taxon>Saccharomycotina</taxon>
        <taxon>Dipodascomycetes</taxon>
        <taxon>Dipodascales</taxon>
        <taxon>Trichomonascaceae</taxon>
        <taxon>Sugiyamaella</taxon>
    </lineage>
</organism>
<dbReference type="PROSITE" id="PS00591">
    <property type="entry name" value="GH10_1"/>
    <property type="match status" value="1"/>
</dbReference>
<dbReference type="InterPro" id="IPR001000">
    <property type="entry name" value="GH10_dom"/>
</dbReference>
<dbReference type="SMART" id="SM00633">
    <property type="entry name" value="Glyco_10"/>
    <property type="match status" value="1"/>
</dbReference>
<evidence type="ECO:0000259" key="14">
    <source>
        <dbReference type="PROSITE" id="PS51760"/>
    </source>
</evidence>
<evidence type="ECO:0000256" key="4">
    <source>
        <dbReference type="ARBA" id="ARBA00007495"/>
    </source>
</evidence>
<evidence type="ECO:0000256" key="13">
    <source>
        <dbReference type="SAM" id="SignalP"/>
    </source>
</evidence>
<evidence type="ECO:0000256" key="7">
    <source>
        <dbReference type="ARBA" id="ARBA00022801"/>
    </source>
</evidence>
<name>A0A167E4U2_9ASCO</name>
<keyword evidence="16" id="KW-1185">Reference proteome</keyword>
<dbReference type="InterPro" id="IPR044846">
    <property type="entry name" value="GH10"/>
</dbReference>
<dbReference type="PANTHER" id="PTHR31490">
    <property type="entry name" value="GLYCOSYL HYDROLASE"/>
    <property type="match status" value="1"/>
</dbReference>
<dbReference type="RefSeq" id="XP_018736116.1">
    <property type="nucleotide sequence ID" value="XM_018878854.1"/>
</dbReference>
<dbReference type="SUPFAM" id="SSF51445">
    <property type="entry name" value="(Trans)glycosidases"/>
    <property type="match status" value="1"/>
</dbReference>
<feature type="active site" description="Nucleophile" evidence="11">
    <location>
        <position position="264"/>
    </location>
</feature>
<evidence type="ECO:0000256" key="8">
    <source>
        <dbReference type="ARBA" id="ARBA00023277"/>
    </source>
</evidence>
<evidence type="ECO:0000256" key="2">
    <source>
        <dbReference type="ARBA" id="ARBA00004613"/>
    </source>
</evidence>
<comment type="pathway">
    <text evidence="3">Glycan degradation; xylan degradation.</text>
</comment>
<accession>A0A167E4U2</accession>
<evidence type="ECO:0000313" key="16">
    <source>
        <dbReference type="Proteomes" id="UP000189580"/>
    </source>
</evidence>
<gene>
    <name evidence="15" type="ORF">AWJ20_1938</name>
</gene>
<dbReference type="InterPro" id="IPR017853">
    <property type="entry name" value="GH"/>
</dbReference>
<dbReference type="Pfam" id="PF00331">
    <property type="entry name" value="Glyco_hydro_10"/>
    <property type="match status" value="1"/>
</dbReference>
<keyword evidence="13" id="KW-0732">Signal</keyword>
<evidence type="ECO:0000313" key="15">
    <source>
        <dbReference type="EMBL" id="ANB13639.1"/>
    </source>
</evidence>
<dbReference type="Gene3D" id="3.20.20.80">
    <property type="entry name" value="Glycosidases"/>
    <property type="match status" value="1"/>
</dbReference>
<evidence type="ECO:0000256" key="11">
    <source>
        <dbReference type="PROSITE-ProRule" id="PRU10061"/>
    </source>
</evidence>
<dbReference type="PANTHER" id="PTHR31490:SF35">
    <property type="entry name" value="ENDO-1,4-BETA-XYLANASE"/>
    <property type="match status" value="1"/>
</dbReference>
<evidence type="ECO:0000256" key="1">
    <source>
        <dbReference type="ARBA" id="ARBA00000681"/>
    </source>
</evidence>
<dbReference type="PROSITE" id="PS51760">
    <property type="entry name" value="GH10_2"/>
    <property type="match status" value="1"/>
</dbReference>
<dbReference type="EMBL" id="CP014501">
    <property type="protein sequence ID" value="ANB13639.1"/>
    <property type="molecule type" value="Genomic_DNA"/>
</dbReference>
<keyword evidence="5" id="KW-0964">Secreted</keyword>
<feature type="signal peptide" evidence="13">
    <location>
        <begin position="1"/>
        <end position="18"/>
    </location>
</feature>
<comment type="similarity">
    <text evidence="4 12">Belongs to the glycosyl hydrolase 10 (cellulase F) family.</text>
</comment>
<dbReference type="PRINTS" id="PR00134">
    <property type="entry name" value="GLHYDRLASE10"/>
</dbReference>
<evidence type="ECO:0000256" key="12">
    <source>
        <dbReference type="RuleBase" id="RU361174"/>
    </source>
</evidence>